<evidence type="ECO:0000256" key="1">
    <source>
        <dbReference type="SAM" id="Phobius"/>
    </source>
</evidence>
<accession>A0A1E7Q9H6</accession>
<dbReference type="RefSeq" id="WP_070050412.1">
    <property type="nucleotide sequence ID" value="NZ_CBCSDO010000002.1"/>
</dbReference>
<gene>
    <name evidence="3" type="ORF">BI198_15515</name>
</gene>
<dbReference type="Proteomes" id="UP000242258">
    <property type="component" value="Unassembled WGS sequence"/>
</dbReference>
<feature type="domain" description="Type II secretion system protein GspB C-terminal" evidence="2">
    <location>
        <begin position="212"/>
        <end position="271"/>
    </location>
</feature>
<dbReference type="Pfam" id="PF16537">
    <property type="entry name" value="T2SSB"/>
    <property type="match status" value="1"/>
</dbReference>
<dbReference type="EMBL" id="MKEK01000001">
    <property type="protein sequence ID" value="OEY70807.1"/>
    <property type="molecule type" value="Genomic_DNA"/>
</dbReference>
<organism evidence="3 4">
    <name type="scientific">Rheinheimera salexigens</name>
    <dbReference type="NCBI Taxonomy" id="1628148"/>
    <lineage>
        <taxon>Bacteria</taxon>
        <taxon>Pseudomonadati</taxon>
        <taxon>Pseudomonadota</taxon>
        <taxon>Gammaproteobacteria</taxon>
        <taxon>Chromatiales</taxon>
        <taxon>Chromatiaceae</taxon>
        <taxon>Rheinheimera</taxon>
    </lineage>
</organism>
<evidence type="ECO:0000259" key="2">
    <source>
        <dbReference type="Pfam" id="PF16537"/>
    </source>
</evidence>
<dbReference type="STRING" id="1628148.BI198_15515"/>
<sequence length="278" mass="29420">MSILMDALKQQQPRPAEAQNSNLWRTIALVLGLVLALMVGAAGGYFLVLKSAVTSSSTTTSVPLATTTIPAAEAEPEQILAALASQELTADISTEPLAQKKPAENISALANKPPAVTTDSFKADSFKTQAAIVTVTAPTPEKNSVTTPVTTAAATPATTEVEISAALRDKFSSALRATENNNANHNSKPTRSLTEAPAADVSELAVTIRQSIPSIAFEAHVYATAARQRWVKVNGKTLQENQWVTADIKIKEITAQFVLLEYGNTLFSMAALSSWTQG</sequence>
<dbReference type="OrthoDB" id="5432325at2"/>
<keyword evidence="1" id="KW-1133">Transmembrane helix</keyword>
<feature type="transmembrane region" description="Helical" evidence="1">
    <location>
        <begin position="23"/>
        <end position="48"/>
    </location>
</feature>
<dbReference type="AlphaFoldDB" id="A0A1E7Q9H6"/>
<evidence type="ECO:0000313" key="3">
    <source>
        <dbReference type="EMBL" id="OEY70807.1"/>
    </source>
</evidence>
<comment type="caution">
    <text evidence="3">The sequence shown here is derived from an EMBL/GenBank/DDBJ whole genome shotgun (WGS) entry which is preliminary data.</text>
</comment>
<keyword evidence="4" id="KW-1185">Reference proteome</keyword>
<protein>
    <recommendedName>
        <fullName evidence="2">Type II secretion system protein GspB C-terminal domain-containing protein</fullName>
    </recommendedName>
</protein>
<proteinExistence type="predicted"/>
<name>A0A1E7Q9H6_9GAMM</name>
<keyword evidence="1" id="KW-0812">Transmembrane</keyword>
<evidence type="ECO:0000313" key="4">
    <source>
        <dbReference type="Proteomes" id="UP000242258"/>
    </source>
</evidence>
<dbReference type="InterPro" id="IPR032389">
    <property type="entry name" value="GspB_C"/>
</dbReference>
<dbReference type="GO" id="GO:0015627">
    <property type="term" value="C:type II protein secretion system complex"/>
    <property type="evidence" value="ECO:0007669"/>
    <property type="project" value="InterPro"/>
</dbReference>
<reference evidence="4" key="1">
    <citation type="submission" date="2016-09" db="EMBL/GenBank/DDBJ databases">
        <authorList>
            <person name="Wan X."/>
            <person name="Hou S."/>
        </authorList>
    </citation>
    <scope>NUCLEOTIDE SEQUENCE [LARGE SCALE GENOMIC DNA]</scope>
    <source>
        <strain evidence="4">KH87</strain>
    </source>
</reference>
<keyword evidence="1" id="KW-0472">Membrane</keyword>